<sequence>MAVSKSFLGPNDKITTSQAAIFLNNAMLGAGILTLPRSVSESVKTPDSWISVLVGGLIAILVVVLMLKLSLRFPGKTVFQYTSAVIGRYPGMIWCLILVFYYIVIAGFEIRAMAEVTMYYLLEGTPIWAITIPFIWLGAYLVIGGIDAIARVSQIVFPISLCILILSYLLSLRLFELDNLRPILGDGLGPVIHGLKSTVLVYSGCEVVMTLTAQLENPKQALKAVLTGVGIPIGLYLFTVIMVIGGVSVDSAVTSTWPTIDLVRSFEVTGFLFERFEFLLMVIWLMQMFCNYSCFFYNSSLGLSQLFKLPYKAVIFALVPVIFLVTMIPQNMNELFGLGDAIGYLSILLFLLFPVFLSLLALMRFGGGGGARHEKS</sequence>
<feature type="transmembrane region" description="Helical" evidence="8">
    <location>
        <begin position="92"/>
        <end position="114"/>
    </location>
</feature>
<evidence type="ECO:0000256" key="5">
    <source>
        <dbReference type="ARBA" id="ARBA00022692"/>
    </source>
</evidence>
<dbReference type="RefSeq" id="WP_284237410.1">
    <property type="nucleotide sequence ID" value="NZ_BSSQ01000004.1"/>
</dbReference>
<dbReference type="PANTHER" id="PTHR34975:SF2">
    <property type="entry name" value="SPORE GERMINATION PROTEIN A2"/>
    <property type="match status" value="1"/>
</dbReference>
<comment type="similarity">
    <text evidence="2">Belongs to the amino acid-polyamine-organocation (APC) superfamily. Spore germination protein (SGP) (TC 2.A.3.9) family.</text>
</comment>
<accession>A0ABQ6G6W6</accession>
<reference evidence="9 10" key="1">
    <citation type="submission" date="2023-03" db="EMBL/GenBank/DDBJ databases">
        <title>Draft genome sequence of the bacteria which degrade cell wall of Tricholomamatutake.</title>
        <authorList>
            <person name="Konishi Y."/>
            <person name="Fukuta Y."/>
            <person name="Shirasaka N."/>
        </authorList>
    </citation>
    <scope>NUCLEOTIDE SEQUENCE [LARGE SCALE GENOMIC DNA]</scope>
    <source>
        <strain evidence="10">mu1</strain>
    </source>
</reference>
<dbReference type="Proteomes" id="UP001157114">
    <property type="component" value="Unassembled WGS sequence"/>
</dbReference>
<evidence type="ECO:0000256" key="4">
    <source>
        <dbReference type="ARBA" id="ARBA00022544"/>
    </source>
</evidence>
<feature type="transmembrane region" description="Helical" evidence="8">
    <location>
        <begin position="225"/>
        <end position="249"/>
    </location>
</feature>
<feature type="transmembrane region" description="Helical" evidence="8">
    <location>
        <begin position="278"/>
        <end position="297"/>
    </location>
</feature>
<dbReference type="Pfam" id="PF03845">
    <property type="entry name" value="Spore_permease"/>
    <property type="match status" value="1"/>
</dbReference>
<keyword evidence="10" id="KW-1185">Reference proteome</keyword>
<organism evidence="9 10">
    <name type="scientific">Paenibacillus glycanilyticus</name>
    <dbReference type="NCBI Taxonomy" id="126569"/>
    <lineage>
        <taxon>Bacteria</taxon>
        <taxon>Bacillati</taxon>
        <taxon>Bacillota</taxon>
        <taxon>Bacilli</taxon>
        <taxon>Bacillales</taxon>
        <taxon>Paenibacillaceae</taxon>
        <taxon>Paenibacillus</taxon>
    </lineage>
</organism>
<evidence type="ECO:0000256" key="3">
    <source>
        <dbReference type="ARBA" id="ARBA00022448"/>
    </source>
</evidence>
<protein>
    <submittedName>
        <fullName evidence="9">Germination protein BB</fullName>
    </submittedName>
</protein>
<comment type="caution">
    <text evidence="9">The sequence shown here is derived from an EMBL/GenBank/DDBJ whole genome shotgun (WGS) entry which is preliminary data.</text>
</comment>
<evidence type="ECO:0000256" key="8">
    <source>
        <dbReference type="SAM" id="Phobius"/>
    </source>
</evidence>
<evidence type="ECO:0000256" key="1">
    <source>
        <dbReference type="ARBA" id="ARBA00004141"/>
    </source>
</evidence>
<keyword evidence="5 8" id="KW-0812">Transmembrane</keyword>
<evidence type="ECO:0000256" key="6">
    <source>
        <dbReference type="ARBA" id="ARBA00022989"/>
    </source>
</evidence>
<feature type="transmembrane region" description="Helical" evidence="8">
    <location>
        <begin position="309"/>
        <end position="329"/>
    </location>
</feature>
<feature type="transmembrane region" description="Helical" evidence="8">
    <location>
        <begin position="195"/>
        <end position="213"/>
    </location>
</feature>
<feature type="transmembrane region" description="Helical" evidence="8">
    <location>
        <begin position="155"/>
        <end position="175"/>
    </location>
</feature>
<dbReference type="EMBL" id="BSSQ01000004">
    <property type="protein sequence ID" value="GLX66694.1"/>
    <property type="molecule type" value="Genomic_DNA"/>
</dbReference>
<feature type="transmembrane region" description="Helical" evidence="8">
    <location>
        <begin position="341"/>
        <end position="362"/>
    </location>
</feature>
<name>A0ABQ6G6W6_9BACL</name>
<feature type="transmembrane region" description="Helical" evidence="8">
    <location>
        <begin position="126"/>
        <end position="143"/>
    </location>
</feature>
<comment type="subcellular location">
    <subcellularLocation>
        <location evidence="1">Membrane</location>
        <topology evidence="1">Multi-pass membrane protein</topology>
    </subcellularLocation>
</comment>
<evidence type="ECO:0000313" key="10">
    <source>
        <dbReference type="Proteomes" id="UP001157114"/>
    </source>
</evidence>
<evidence type="ECO:0000256" key="7">
    <source>
        <dbReference type="ARBA" id="ARBA00023136"/>
    </source>
</evidence>
<evidence type="ECO:0000256" key="2">
    <source>
        <dbReference type="ARBA" id="ARBA00007998"/>
    </source>
</evidence>
<gene>
    <name evidence="9" type="ORF">MU1_10380</name>
</gene>
<keyword evidence="3" id="KW-0813">Transport</keyword>
<keyword evidence="4" id="KW-0309">Germination</keyword>
<keyword evidence="7 8" id="KW-0472">Membrane</keyword>
<evidence type="ECO:0000313" key="9">
    <source>
        <dbReference type="EMBL" id="GLX66694.1"/>
    </source>
</evidence>
<keyword evidence="6 8" id="KW-1133">Transmembrane helix</keyword>
<dbReference type="Gene3D" id="1.20.1740.10">
    <property type="entry name" value="Amino acid/polyamine transporter I"/>
    <property type="match status" value="1"/>
</dbReference>
<dbReference type="NCBIfam" id="TIGR00912">
    <property type="entry name" value="2A0309"/>
    <property type="match status" value="1"/>
</dbReference>
<proteinExistence type="inferred from homology"/>
<dbReference type="PANTHER" id="PTHR34975">
    <property type="entry name" value="SPORE GERMINATION PROTEIN A2"/>
    <property type="match status" value="1"/>
</dbReference>
<dbReference type="InterPro" id="IPR004761">
    <property type="entry name" value="Spore_GerAB"/>
</dbReference>
<feature type="transmembrane region" description="Helical" evidence="8">
    <location>
        <begin position="49"/>
        <end position="71"/>
    </location>
</feature>